<organism evidence="2 3">
    <name type="scientific">Thelonectria olida</name>
    <dbReference type="NCBI Taxonomy" id="1576542"/>
    <lineage>
        <taxon>Eukaryota</taxon>
        <taxon>Fungi</taxon>
        <taxon>Dikarya</taxon>
        <taxon>Ascomycota</taxon>
        <taxon>Pezizomycotina</taxon>
        <taxon>Sordariomycetes</taxon>
        <taxon>Hypocreomycetidae</taxon>
        <taxon>Hypocreales</taxon>
        <taxon>Nectriaceae</taxon>
        <taxon>Thelonectria</taxon>
    </lineage>
</organism>
<protein>
    <recommendedName>
        <fullName evidence="4">Secreted protein</fullName>
    </recommendedName>
</protein>
<evidence type="ECO:0008006" key="4">
    <source>
        <dbReference type="Google" id="ProtNLM"/>
    </source>
</evidence>
<feature type="chain" id="PRO_5040311313" description="Secreted protein" evidence="1">
    <location>
        <begin position="16"/>
        <end position="90"/>
    </location>
</feature>
<dbReference type="Proteomes" id="UP000777438">
    <property type="component" value="Unassembled WGS sequence"/>
</dbReference>
<evidence type="ECO:0000313" key="3">
    <source>
        <dbReference type="Proteomes" id="UP000777438"/>
    </source>
</evidence>
<dbReference type="AlphaFoldDB" id="A0A9P8W6Z2"/>
<name>A0A9P8W6Z2_9HYPO</name>
<gene>
    <name evidence="2" type="ORF">B0T10DRAFT_483164</name>
</gene>
<feature type="signal peptide" evidence="1">
    <location>
        <begin position="1"/>
        <end position="15"/>
    </location>
</feature>
<dbReference type="EMBL" id="JAGPYM010000007">
    <property type="protein sequence ID" value="KAH6892151.1"/>
    <property type="molecule type" value="Genomic_DNA"/>
</dbReference>
<evidence type="ECO:0000256" key="1">
    <source>
        <dbReference type="SAM" id="SignalP"/>
    </source>
</evidence>
<accession>A0A9P8W6Z2</accession>
<keyword evidence="1" id="KW-0732">Signal</keyword>
<evidence type="ECO:0000313" key="2">
    <source>
        <dbReference type="EMBL" id="KAH6892151.1"/>
    </source>
</evidence>
<proteinExistence type="predicted"/>
<reference evidence="2 3" key="1">
    <citation type="journal article" date="2021" name="Nat. Commun.">
        <title>Genetic determinants of endophytism in the Arabidopsis root mycobiome.</title>
        <authorList>
            <person name="Mesny F."/>
            <person name="Miyauchi S."/>
            <person name="Thiergart T."/>
            <person name="Pickel B."/>
            <person name="Atanasova L."/>
            <person name="Karlsson M."/>
            <person name="Huettel B."/>
            <person name="Barry K.W."/>
            <person name="Haridas S."/>
            <person name="Chen C."/>
            <person name="Bauer D."/>
            <person name="Andreopoulos W."/>
            <person name="Pangilinan J."/>
            <person name="LaButti K."/>
            <person name="Riley R."/>
            <person name="Lipzen A."/>
            <person name="Clum A."/>
            <person name="Drula E."/>
            <person name="Henrissat B."/>
            <person name="Kohler A."/>
            <person name="Grigoriev I.V."/>
            <person name="Martin F.M."/>
            <person name="Hacquard S."/>
        </authorList>
    </citation>
    <scope>NUCLEOTIDE SEQUENCE [LARGE SCALE GENOMIC DNA]</scope>
    <source>
        <strain evidence="2 3">MPI-CAGE-CH-0241</strain>
    </source>
</reference>
<keyword evidence="3" id="KW-1185">Reference proteome</keyword>
<sequence>MPVCLLLFFCARESAKPPTMTPTNQIALLSAQRWTPRYREPTIKLELIAGNKQQMRTCTTGSKAKHKNRDKHNVRFPLCAAHQTLSHAKT</sequence>
<comment type="caution">
    <text evidence="2">The sequence shown here is derived from an EMBL/GenBank/DDBJ whole genome shotgun (WGS) entry which is preliminary data.</text>
</comment>